<protein>
    <submittedName>
        <fullName evidence="1">Uncharacterized protein</fullName>
    </submittedName>
</protein>
<dbReference type="Proteomes" id="UP000887159">
    <property type="component" value="Unassembled WGS sequence"/>
</dbReference>
<proteinExistence type="predicted"/>
<evidence type="ECO:0000313" key="2">
    <source>
        <dbReference type="Proteomes" id="UP000887159"/>
    </source>
</evidence>
<gene>
    <name evidence="1" type="ORF">TNCV_4472811</name>
</gene>
<dbReference type="EMBL" id="BMAU01021304">
    <property type="protein sequence ID" value="GFY11298.1"/>
    <property type="molecule type" value="Genomic_DNA"/>
</dbReference>
<comment type="caution">
    <text evidence="1">The sequence shown here is derived from an EMBL/GenBank/DDBJ whole genome shotgun (WGS) entry which is preliminary data.</text>
</comment>
<name>A0A8X6SQS5_TRICX</name>
<reference evidence="1" key="1">
    <citation type="submission" date="2020-08" db="EMBL/GenBank/DDBJ databases">
        <title>Multicomponent nature underlies the extraordinary mechanical properties of spider dragline silk.</title>
        <authorList>
            <person name="Kono N."/>
            <person name="Nakamura H."/>
            <person name="Mori M."/>
            <person name="Yoshida Y."/>
            <person name="Ohtoshi R."/>
            <person name="Malay A.D."/>
            <person name="Moran D.A.P."/>
            <person name="Tomita M."/>
            <person name="Numata K."/>
            <person name="Arakawa K."/>
        </authorList>
    </citation>
    <scope>NUCLEOTIDE SEQUENCE</scope>
</reference>
<dbReference type="AlphaFoldDB" id="A0A8X6SQS5"/>
<sequence length="123" mass="14256">MTINFWIFKSKGSPVRFLSSKKSVPGDAQLAQEYGYMSPLQKKTYRRCRLDSIFVVGVSMMCRLIKKESLDRSETMEDSFGSLNSFIREDKIFWVFWGDLEKPGLNCWAAEDMLGRPLNIRVV</sequence>
<accession>A0A8X6SQS5</accession>
<keyword evidence="2" id="KW-1185">Reference proteome</keyword>
<organism evidence="1 2">
    <name type="scientific">Trichonephila clavipes</name>
    <name type="common">Golden silk orbweaver</name>
    <name type="synonym">Nephila clavipes</name>
    <dbReference type="NCBI Taxonomy" id="2585209"/>
    <lineage>
        <taxon>Eukaryota</taxon>
        <taxon>Metazoa</taxon>
        <taxon>Ecdysozoa</taxon>
        <taxon>Arthropoda</taxon>
        <taxon>Chelicerata</taxon>
        <taxon>Arachnida</taxon>
        <taxon>Araneae</taxon>
        <taxon>Araneomorphae</taxon>
        <taxon>Entelegynae</taxon>
        <taxon>Araneoidea</taxon>
        <taxon>Nephilidae</taxon>
        <taxon>Trichonephila</taxon>
    </lineage>
</organism>
<evidence type="ECO:0000313" key="1">
    <source>
        <dbReference type="EMBL" id="GFY11298.1"/>
    </source>
</evidence>